<dbReference type="AlphaFoldDB" id="A0A2P2P7U7"/>
<proteinExistence type="predicted"/>
<accession>A0A2P2P7U7</accession>
<sequence length="34" mass="4003">MNEWQLVFDKPLTKNFWLSSSPLIEVSIKFCSTI</sequence>
<reference evidence="1" key="1">
    <citation type="submission" date="2018-02" db="EMBL/GenBank/DDBJ databases">
        <title>Rhizophora mucronata_Transcriptome.</title>
        <authorList>
            <person name="Meera S.P."/>
            <person name="Sreeshan A."/>
            <person name="Augustine A."/>
        </authorList>
    </citation>
    <scope>NUCLEOTIDE SEQUENCE</scope>
    <source>
        <tissue evidence="1">Leaf</tissue>
    </source>
</reference>
<organism evidence="1">
    <name type="scientific">Rhizophora mucronata</name>
    <name type="common">Asiatic mangrove</name>
    <dbReference type="NCBI Taxonomy" id="61149"/>
    <lineage>
        <taxon>Eukaryota</taxon>
        <taxon>Viridiplantae</taxon>
        <taxon>Streptophyta</taxon>
        <taxon>Embryophyta</taxon>
        <taxon>Tracheophyta</taxon>
        <taxon>Spermatophyta</taxon>
        <taxon>Magnoliopsida</taxon>
        <taxon>eudicotyledons</taxon>
        <taxon>Gunneridae</taxon>
        <taxon>Pentapetalae</taxon>
        <taxon>rosids</taxon>
        <taxon>fabids</taxon>
        <taxon>Malpighiales</taxon>
        <taxon>Rhizophoraceae</taxon>
        <taxon>Rhizophora</taxon>
    </lineage>
</organism>
<evidence type="ECO:0000313" key="1">
    <source>
        <dbReference type="EMBL" id="MBX50825.1"/>
    </source>
</evidence>
<name>A0A2P2P7U7_RHIMU</name>
<dbReference type="EMBL" id="GGEC01070341">
    <property type="protein sequence ID" value="MBX50825.1"/>
    <property type="molecule type" value="Transcribed_RNA"/>
</dbReference>
<protein>
    <submittedName>
        <fullName evidence="1">Uncharacterized protein</fullName>
    </submittedName>
</protein>